<proteinExistence type="predicted"/>
<accession>A0AA96ETD2</accession>
<sequence length="66" mass="7326">MEHQTIQDLIDRLTVAKEQHGNLPVVVGVTYSGNYWLEAIKKVTFTTTILASANGDQETPVILLED</sequence>
<name>A0AA96ETD2_9VIRU</name>
<gene>
    <name evidence="1" type="ORF">MarDSR_487</name>
</gene>
<evidence type="ECO:0000313" key="1">
    <source>
        <dbReference type="EMBL" id="WNL50526.1"/>
    </source>
</evidence>
<dbReference type="EMBL" id="OR343189">
    <property type="protein sequence ID" value="WNL50526.1"/>
    <property type="molecule type" value="Genomic_DNA"/>
</dbReference>
<protein>
    <submittedName>
        <fullName evidence="1">Uncharacterized protein</fullName>
    </submittedName>
</protein>
<organism evidence="1">
    <name type="scientific">Marseillevirus sp</name>
    <dbReference type="NCBI Taxonomy" id="2809551"/>
    <lineage>
        <taxon>Viruses</taxon>
        <taxon>Varidnaviria</taxon>
        <taxon>Bamfordvirae</taxon>
        <taxon>Nucleocytoviricota</taxon>
        <taxon>Megaviricetes</taxon>
        <taxon>Pimascovirales</taxon>
        <taxon>Pimascovirales incertae sedis</taxon>
        <taxon>Marseilleviridae</taxon>
        <taxon>Marseillevirus</taxon>
    </lineage>
</organism>
<reference evidence="1" key="1">
    <citation type="submission" date="2023-07" db="EMBL/GenBank/DDBJ databases">
        <authorList>
            <person name="Xia Y."/>
        </authorList>
    </citation>
    <scope>NUCLEOTIDE SEQUENCE</scope>
    <source>
        <strain evidence="1">E</strain>
    </source>
</reference>